<sequence>MKSTVIVALILGTLIAIVICAPMPAASSGEVICSRKGCIFPDKDYGPTVTPYTPTLKPRVRTLIVPPIWVNTTWFEEIAKSSTTLGPQEDRSSTLSGEDDNDDNEEDNMV</sequence>
<keyword evidence="2" id="KW-0732">Signal</keyword>
<reference evidence="3" key="2">
    <citation type="submission" date="2025-05" db="UniProtKB">
        <authorList>
            <consortium name="EnsemblMetazoa"/>
        </authorList>
    </citation>
    <scope>IDENTIFICATION</scope>
    <source>
        <strain evidence="3">Foshan</strain>
    </source>
</reference>
<evidence type="ECO:0000313" key="3">
    <source>
        <dbReference type="EnsemblMetazoa" id="AALFPA23_001517.P38704"/>
    </source>
</evidence>
<reference evidence="4" key="1">
    <citation type="journal article" date="2015" name="Proc. Natl. Acad. Sci. U.S.A.">
        <title>Genome sequence of the Asian Tiger mosquito, Aedes albopictus, reveals insights into its biology, genetics, and evolution.</title>
        <authorList>
            <person name="Chen X.G."/>
            <person name="Jiang X."/>
            <person name="Gu J."/>
            <person name="Xu M."/>
            <person name="Wu Y."/>
            <person name="Deng Y."/>
            <person name="Zhang C."/>
            <person name="Bonizzoni M."/>
            <person name="Dermauw W."/>
            <person name="Vontas J."/>
            <person name="Armbruster P."/>
            <person name="Huang X."/>
            <person name="Yang Y."/>
            <person name="Zhang H."/>
            <person name="He W."/>
            <person name="Peng H."/>
            <person name="Liu Y."/>
            <person name="Wu K."/>
            <person name="Chen J."/>
            <person name="Lirakis M."/>
            <person name="Topalis P."/>
            <person name="Van Leeuwen T."/>
            <person name="Hall A.B."/>
            <person name="Jiang X."/>
            <person name="Thorpe C."/>
            <person name="Mueller R.L."/>
            <person name="Sun C."/>
            <person name="Waterhouse R.M."/>
            <person name="Yan G."/>
            <person name="Tu Z.J."/>
            <person name="Fang X."/>
            <person name="James A.A."/>
        </authorList>
    </citation>
    <scope>NUCLEOTIDE SEQUENCE [LARGE SCALE GENOMIC DNA]</scope>
    <source>
        <strain evidence="4">Foshan</strain>
    </source>
</reference>
<dbReference type="RefSeq" id="XP_019549902.3">
    <property type="nucleotide sequence ID" value="XM_019694357.3"/>
</dbReference>
<dbReference type="GeneID" id="109420055"/>
<keyword evidence="4" id="KW-1185">Reference proteome</keyword>
<dbReference type="EnsemblMetazoa" id="AALFPA23_001517.R38704">
    <property type="protein sequence ID" value="AALFPA23_001517.P38704"/>
    <property type="gene ID" value="AALFPA23_001517"/>
</dbReference>
<evidence type="ECO:0000256" key="2">
    <source>
        <dbReference type="SAM" id="SignalP"/>
    </source>
</evidence>
<protein>
    <recommendedName>
        <fullName evidence="5">Secreted protein</fullName>
    </recommendedName>
</protein>
<feature type="chain" id="PRO_5047393985" description="Secreted protein" evidence="2">
    <location>
        <begin position="21"/>
        <end position="110"/>
    </location>
</feature>
<feature type="signal peptide" evidence="2">
    <location>
        <begin position="1"/>
        <end position="20"/>
    </location>
</feature>
<name>A0ABM1XP86_AEDAL</name>
<evidence type="ECO:0000256" key="1">
    <source>
        <dbReference type="SAM" id="MobiDB-lite"/>
    </source>
</evidence>
<proteinExistence type="predicted"/>
<evidence type="ECO:0008006" key="5">
    <source>
        <dbReference type="Google" id="ProtNLM"/>
    </source>
</evidence>
<dbReference type="Proteomes" id="UP000069940">
    <property type="component" value="Unassembled WGS sequence"/>
</dbReference>
<feature type="region of interest" description="Disordered" evidence="1">
    <location>
        <begin position="81"/>
        <end position="110"/>
    </location>
</feature>
<evidence type="ECO:0000313" key="4">
    <source>
        <dbReference type="Proteomes" id="UP000069940"/>
    </source>
</evidence>
<organism evidence="3 4">
    <name type="scientific">Aedes albopictus</name>
    <name type="common">Asian tiger mosquito</name>
    <name type="synonym">Stegomyia albopicta</name>
    <dbReference type="NCBI Taxonomy" id="7160"/>
    <lineage>
        <taxon>Eukaryota</taxon>
        <taxon>Metazoa</taxon>
        <taxon>Ecdysozoa</taxon>
        <taxon>Arthropoda</taxon>
        <taxon>Hexapoda</taxon>
        <taxon>Insecta</taxon>
        <taxon>Pterygota</taxon>
        <taxon>Neoptera</taxon>
        <taxon>Endopterygota</taxon>
        <taxon>Diptera</taxon>
        <taxon>Nematocera</taxon>
        <taxon>Culicoidea</taxon>
        <taxon>Culicidae</taxon>
        <taxon>Culicinae</taxon>
        <taxon>Aedini</taxon>
        <taxon>Aedes</taxon>
        <taxon>Stegomyia</taxon>
    </lineage>
</organism>
<accession>A0ABM1XP86</accession>
<feature type="compositionally biased region" description="Acidic residues" evidence="1">
    <location>
        <begin position="97"/>
        <end position="110"/>
    </location>
</feature>